<dbReference type="InterPro" id="IPR036945">
    <property type="entry name" value="DAGK_sf"/>
</dbReference>
<feature type="active site" description="Proton acceptor" evidence="20">
    <location>
        <position position="71"/>
    </location>
</feature>
<comment type="caution">
    <text evidence="24">Lacks conserved residue(s) required for the propagation of feature annotation.</text>
</comment>
<feature type="binding site" evidence="22">
    <location>
        <position position="78"/>
    </location>
    <ligand>
        <name>ATP</name>
        <dbReference type="ChEBI" id="CHEBI:30616"/>
    </ligand>
</feature>
<dbReference type="AlphaFoldDB" id="A0AAW8R017"/>
<dbReference type="RefSeq" id="WP_311361413.1">
    <property type="nucleotide sequence ID" value="NZ_JAVRIE010000003.1"/>
</dbReference>
<dbReference type="GO" id="GO:0005886">
    <property type="term" value="C:plasma membrane"/>
    <property type="evidence" value="ECO:0007669"/>
    <property type="project" value="UniProtKB-SubCell"/>
</dbReference>
<feature type="binding site" evidence="23">
    <location>
        <position position="78"/>
    </location>
    <ligand>
        <name>a divalent metal cation</name>
        <dbReference type="ChEBI" id="CHEBI:60240"/>
    </ligand>
</feature>
<keyword evidence="10 23" id="KW-0479">Metal-binding</keyword>
<evidence type="ECO:0000313" key="26">
    <source>
        <dbReference type="Proteomes" id="UP001249020"/>
    </source>
</evidence>
<feature type="binding site" evidence="22">
    <location>
        <begin position="96"/>
        <end position="97"/>
    </location>
    <ligand>
        <name>ATP</name>
        <dbReference type="ChEBI" id="CHEBI:30616"/>
    </ligand>
</feature>
<dbReference type="PANTHER" id="PTHR34299">
    <property type="entry name" value="DIACYLGLYCEROL KINASE"/>
    <property type="match status" value="1"/>
</dbReference>
<evidence type="ECO:0000256" key="10">
    <source>
        <dbReference type="ARBA" id="ARBA00022723"/>
    </source>
</evidence>
<protein>
    <recommendedName>
        <fullName evidence="4 24">Diacylglycerol kinase</fullName>
        <ecNumber evidence="3 24">2.7.1.107</ecNumber>
    </recommendedName>
</protein>
<evidence type="ECO:0000256" key="14">
    <source>
        <dbReference type="ARBA" id="ARBA00022842"/>
    </source>
</evidence>
<evidence type="ECO:0000256" key="15">
    <source>
        <dbReference type="ARBA" id="ARBA00022989"/>
    </source>
</evidence>
<evidence type="ECO:0000256" key="22">
    <source>
        <dbReference type="PIRSR" id="PIRSR600829-3"/>
    </source>
</evidence>
<evidence type="ECO:0000256" key="9">
    <source>
        <dbReference type="ARBA" id="ARBA00022692"/>
    </source>
</evidence>
<evidence type="ECO:0000256" key="17">
    <source>
        <dbReference type="ARBA" id="ARBA00023136"/>
    </source>
</evidence>
<dbReference type="GO" id="GO:0005524">
    <property type="term" value="F:ATP binding"/>
    <property type="evidence" value="ECO:0007669"/>
    <property type="project" value="UniProtKB-KW"/>
</dbReference>
<feature type="binding site" evidence="23">
    <location>
        <position position="30"/>
    </location>
    <ligand>
        <name>a divalent metal cation</name>
        <dbReference type="ChEBI" id="CHEBI:60240"/>
    </ligand>
</feature>
<keyword evidence="12 24" id="KW-0418">Kinase</keyword>
<evidence type="ECO:0000256" key="11">
    <source>
        <dbReference type="ARBA" id="ARBA00022741"/>
    </source>
</evidence>
<evidence type="ECO:0000313" key="25">
    <source>
        <dbReference type="EMBL" id="MDT0582631.1"/>
    </source>
</evidence>
<feature type="transmembrane region" description="Helical" evidence="24">
    <location>
        <begin position="37"/>
        <end position="54"/>
    </location>
</feature>
<evidence type="ECO:0000256" key="5">
    <source>
        <dbReference type="ARBA" id="ARBA00022475"/>
    </source>
</evidence>
<evidence type="ECO:0000256" key="18">
    <source>
        <dbReference type="ARBA" id="ARBA00023209"/>
    </source>
</evidence>
<comment type="cofactor">
    <cofactor evidence="23">
        <name>Mg(2+)</name>
        <dbReference type="ChEBI" id="CHEBI:18420"/>
    </cofactor>
    <text evidence="23">Mn(2+), Zn(2+), Cd(2+) and Co(2+) support activity to lesser extents.</text>
</comment>
<keyword evidence="13 22" id="KW-0067">ATP-binding</keyword>
<keyword evidence="18" id="KW-0594">Phospholipid biosynthesis</keyword>
<dbReference type="InterPro" id="IPR033718">
    <property type="entry name" value="DAGK_prok"/>
</dbReference>
<keyword evidence="19 24" id="KW-1208">Phospholipid metabolism</keyword>
<evidence type="ECO:0000256" key="7">
    <source>
        <dbReference type="ARBA" id="ARBA00022519"/>
    </source>
</evidence>
<dbReference type="InterPro" id="IPR000829">
    <property type="entry name" value="DAGK"/>
</dbReference>
<dbReference type="GO" id="GO:0046872">
    <property type="term" value="F:metal ion binding"/>
    <property type="evidence" value="ECO:0007669"/>
    <property type="project" value="UniProtKB-KW"/>
</dbReference>
<comment type="catalytic activity">
    <reaction evidence="24">
        <text>a 1,2-diacyl-sn-glycerol + ATP = a 1,2-diacyl-sn-glycero-3-phosphate + ADP + H(+)</text>
        <dbReference type="Rhea" id="RHEA:10272"/>
        <dbReference type="ChEBI" id="CHEBI:15378"/>
        <dbReference type="ChEBI" id="CHEBI:17815"/>
        <dbReference type="ChEBI" id="CHEBI:30616"/>
        <dbReference type="ChEBI" id="CHEBI:58608"/>
        <dbReference type="ChEBI" id="CHEBI:456216"/>
        <dbReference type="EC" id="2.7.1.107"/>
    </reaction>
</comment>
<feature type="binding site" evidence="21">
    <location>
        <position position="100"/>
    </location>
    <ligand>
        <name>substrate</name>
    </ligand>
</feature>
<evidence type="ECO:0000256" key="19">
    <source>
        <dbReference type="ARBA" id="ARBA00023264"/>
    </source>
</evidence>
<keyword evidence="17 24" id="KW-0472">Membrane</keyword>
<name>A0AAW8R017_9ALTE</name>
<keyword evidence="15 24" id="KW-1133">Transmembrane helix</keyword>
<keyword evidence="6" id="KW-0444">Lipid biosynthesis</keyword>
<dbReference type="PANTHER" id="PTHR34299:SF1">
    <property type="entry name" value="DIACYLGLYCEROL KINASE"/>
    <property type="match status" value="1"/>
</dbReference>
<keyword evidence="9 24" id="KW-0812">Transmembrane</keyword>
<accession>A0AAW8R017</accession>
<feature type="binding site" evidence="22">
    <location>
        <position position="11"/>
    </location>
    <ligand>
        <name>ATP</name>
        <dbReference type="ChEBI" id="CHEBI:30616"/>
    </ligand>
</feature>
<gene>
    <name evidence="25" type="ORF">RM544_08765</name>
</gene>
<evidence type="ECO:0000256" key="4">
    <source>
        <dbReference type="ARBA" id="ARBA00017575"/>
    </source>
</evidence>
<evidence type="ECO:0000256" key="2">
    <source>
        <dbReference type="ARBA" id="ARBA00005967"/>
    </source>
</evidence>
<feature type="binding site" evidence="21">
    <location>
        <position position="11"/>
    </location>
    <ligand>
        <name>substrate</name>
    </ligand>
</feature>
<evidence type="ECO:0000256" key="6">
    <source>
        <dbReference type="ARBA" id="ARBA00022516"/>
    </source>
</evidence>
<feature type="binding site" evidence="21">
    <location>
        <begin position="32"/>
        <end position="36"/>
    </location>
    <ligand>
        <name>substrate</name>
    </ligand>
</feature>
<evidence type="ECO:0000256" key="12">
    <source>
        <dbReference type="ARBA" id="ARBA00022777"/>
    </source>
</evidence>
<comment type="subcellular location">
    <subcellularLocation>
        <location evidence="1 24">Cell inner membrane</location>
        <topology evidence="1 24">Multi-pass membrane protein</topology>
    </subcellularLocation>
</comment>
<dbReference type="EMBL" id="JAVRIE010000003">
    <property type="protein sequence ID" value="MDT0582631.1"/>
    <property type="molecule type" value="Genomic_DNA"/>
</dbReference>
<feature type="binding site" evidence="22">
    <location>
        <position position="30"/>
    </location>
    <ligand>
        <name>ATP</name>
        <dbReference type="ChEBI" id="CHEBI:30616"/>
    </ligand>
</feature>
<dbReference type="Proteomes" id="UP001249020">
    <property type="component" value="Unassembled WGS sequence"/>
</dbReference>
<dbReference type="GO" id="GO:0006654">
    <property type="term" value="P:phosphatidic acid biosynthetic process"/>
    <property type="evidence" value="ECO:0007669"/>
    <property type="project" value="InterPro"/>
</dbReference>
<dbReference type="GO" id="GO:0004143">
    <property type="term" value="F:ATP-dependent diacylglycerol kinase activity"/>
    <property type="evidence" value="ECO:0007669"/>
    <property type="project" value="UniProtKB-EC"/>
</dbReference>
<feature type="binding site" evidence="22">
    <location>
        <begin position="87"/>
        <end position="89"/>
    </location>
    <ligand>
        <name>ATP</name>
        <dbReference type="ChEBI" id="CHEBI:30616"/>
    </ligand>
</feature>
<dbReference type="Pfam" id="PF01219">
    <property type="entry name" value="DAGK_prokar"/>
    <property type="match status" value="1"/>
</dbReference>
<dbReference type="EC" id="2.7.1.107" evidence="3 24"/>
<comment type="similarity">
    <text evidence="2 24">Belongs to the bacterial diacylglycerol kinase family.</text>
</comment>
<proteinExistence type="inferred from homology"/>
<evidence type="ECO:0000256" key="3">
    <source>
        <dbReference type="ARBA" id="ARBA00012133"/>
    </source>
</evidence>
<evidence type="ECO:0000256" key="16">
    <source>
        <dbReference type="ARBA" id="ARBA00023098"/>
    </source>
</evidence>
<keyword evidence="14 23" id="KW-0460">Magnesium</keyword>
<keyword evidence="11 22" id="KW-0547">Nucleotide-binding</keyword>
<feature type="binding site" evidence="21">
    <location>
        <position position="71"/>
    </location>
    <ligand>
        <name>substrate</name>
    </ligand>
</feature>
<evidence type="ECO:0000256" key="8">
    <source>
        <dbReference type="ARBA" id="ARBA00022679"/>
    </source>
</evidence>
<organism evidence="25 26">
    <name type="scientific">Brumicola blandensis</name>
    <dbReference type="NCBI Taxonomy" id="3075611"/>
    <lineage>
        <taxon>Bacteria</taxon>
        <taxon>Pseudomonadati</taxon>
        <taxon>Pseudomonadota</taxon>
        <taxon>Gammaproteobacteria</taxon>
        <taxon>Alteromonadales</taxon>
        <taxon>Alteromonadaceae</taxon>
        <taxon>Brumicola</taxon>
    </lineage>
</organism>
<evidence type="ECO:0000256" key="23">
    <source>
        <dbReference type="PIRSR" id="PIRSR600829-4"/>
    </source>
</evidence>
<reference evidence="25 26" key="1">
    <citation type="submission" date="2023-09" db="EMBL/GenBank/DDBJ databases">
        <authorList>
            <person name="Rey-Velasco X."/>
        </authorList>
    </citation>
    <scope>NUCLEOTIDE SEQUENCE [LARGE SCALE GENOMIC DNA]</scope>
    <source>
        <strain evidence="25 26">W409</strain>
    </source>
</reference>
<comment type="function">
    <text evidence="24">Catalyzes the ATP-dependent phosphorylation of sn-l,2-diacylglycerol (DAG) to phosphatidic acid. Involved in the recycling of diacylglycerol produced as a by-product during membrane-derived oligosaccharide (MDO) biosynthesis.</text>
</comment>
<dbReference type="CDD" id="cd14264">
    <property type="entry name" value="DAGK_IM"/>
    <property type="match status" value="1"/>
</dbReference>
<evidence type="ECO:0000256" key="13">
    <source>
        <dbReference type="ARBA" id="ARBA00022840"/>
    </source>
</evidence>
<evidence type="ECO:0000256" key="1">
    <source>
        <dbReference type="ARBA" id="ARBA00004429"/>
    </source>
</evidence>
<keyword evidence="16 24" id="KW-0443">Lipid metabolism</keyword>
<keyword evidence="26" id="KW-1185">Reference proteome</keyword>
<sequence length="124" mass="13942">MNKLNGVGIRRVLNATYCSFKGFKAAFLHESAFRQELLLSALLFPISFFVATTVEVWLLLTISMIFLLFAEIVNSALEALADRISTEHHELIGRAKDMGSSCVFLAILILTISWCYALYLLYNS</sequence>
<keyword evidence="7 24" id="KW-0997">Cell inner membrane</keyword>
<evidence type="ECO:0000256" key="20">
    <source>
        <dbReference type="PIRSR" id="PIRSR600829-1"/>
    </source>
</evidence>
<evidence type="ECO:0000256" key="24">
    <source>
        <dbReference type="RuleBase" id="RU363065"/>
    </source>
</evidence>
<keyword evidence="5" id="KW-1003">Cell membrane</keyword>
<feature type="transmembrane region" description="Helical" evidence="24">
    <location>
        <begin position="102"/>
        <end position="122"/>
    </location>
</feature>
<dbReference type="Gene3D" id="1.10.287.3610">
    <property type="match status" value="1"/>
</dbReference>
<keyword evidence="8 24" id="KW-0808">Transferase</keyword>
<comment type="caution">
    <text evidence="25">The sequence shown here is derived from an EMBL/GenBank/DDBJ whole genome shotgun (WGS) entry which is preliminary data.</text>
</comment>
<evidence type="ECO:0000256" key="21">
    <source>
        <dbReference type="PIRSR" id="PIRSR600829-2"/>
    </source>
</evidence>